<feature type="domain" description="Hedgehog/Intein (Hint)" evidence="2">
    <location>
        <begin position="173"/>
        <end position="319"/>
    </location>
</feature>
<dbReference type="OrthoDB" id="6305173at2"/>
<keyword evidence="4" id="KW-1185">Reference proteome</keyword>
<gene>
    <name evidence="3" type="ORF">RUA8715_01254</name>
</gene>
<dbReference type="InterPro" id="IPR036844">
    <property type="entry name" value="Hint_dom_sf"/>
</dbReference>
<protein>
    <recommendedName>
        <fullName evidence="2">Hedgehog/Intein (Hint) domain-containing protein</fullName>
    </recommendedName>
</protein>
<dbReference type="SUPFAM" id="SSF51294">
    <property type="entry name" value="Hedgehog/intein (Hint) domain"/>
    <property type="match status" value="1"/>
</dbReference>
<organism evidence="3 4">
    <name type="scientific">Ruegeria arenilitoris</name>
    <dbReference type="NCBI Taxonomy" id="1173585"/>
    <lineage>
        <taxon>Bacteria</taxon>
        <taxon>Pseudomonadati</taxon>
        <taxon>Pseudomonadota</taxon>
        <taxon>Alphaproteobacteria</taxon>
        <taxon>Rhodobacterales</taxon>
        <taxon>Roseobacteraceae</taxon>
        <taxon>Ruegeria</taxon>
    </lineage>
</organism>
<proteinExistence type="predicted"/>
<reference evidence="4" key="1">
    <citation type="submission" date="2017-05" db="EMBL/GenBank/DDBJ databases">
        <authorList>
            <person name="Rodrigo-Torres L."/>
            <person name="Arahal R. D."/>
            <person name="Lucena T."/>
        </authorList>
    </citation>
    <scope>NUCLEOTIDE SEQUENCE [LARGE SCALE GENOMIC DNA]</scope>
    <source>
        <strain evidence="4">CECT 8715</strain>
    </source>
</reference>
<sequence length="378" mass="39991">MPDIFGTNGDDDVDVTNDNGTLNGTPQGTPIDDIRARGGNDIITVTNSTISGSVRGNAGIDTITVIGSTIGGQVRAGSDDDTVTLQGSVIGNIRLGGGNDVLNFRSTSVSGDVRGGSGADTLNLPAGTVVNDSSFGTFTVSAGTSYSLTGGSFTLPSGITVTYSAFENGSGVPCFTAGTNVLTARGPVQVQDLRTGDLICTAENGNQSIRWIGRRRFDAIDLRANPKLRPIRICAGALGAGLPTRDLLVSRQHRMMVGSRIAQRMFGQYQVLIPAIKLTALPGIFVDCTVDSIEYFHLLFDRHEILFAESAPTESLYTGPEALKSLGPAARTEILAIFPELADENHESEPARLIPISQQQTRLIARHLKNHRPLLVDA</sequence>
<feature type="region of interest" description="Disordered" evidence="1">
    <location>
        <begin position="1"/>
        <end position="27"/>
    </location>
</feature>
<evidence type="ECO:0000256" key="1">
    <source>
        <dbReference type="SAM" id="MobiDB-lite"/>
    </source>
</evidence>
<dbReference type="Proteomes" id="UP000202485">
    <property type="component" value="Unassembled WGS sequence"/>
</dbReference>
<dbReference type="EMBL" id="FXYG01000001">
    <property type="protein sequence ID" value="SMX36013.1"/>
    <property type="molecule type" value="Genomic_DNA"/>
</dbReference>
<dbReference type="Gene3D" id="2.160.20.160">
    <property type="match status" value="1"/>
</dbReference>
<evidence type="ECO:0000259" key="2">
    <source>
        <dbReference type="Pfam" id="PF13403"/>
    </source>
</evidence>
<dbReference type="InterPro" id="IPR028992">
    <property type="entry name" value="Hedgehog/Intein_dom"/>
</dbReference>
<dbReference type="Pfam" id="PF13403">
    <property type="entry name" value="Hint_2"/>
    <property type="match status" value="1"/>
</dbReference>
<accession>A0A238JZT2</accession>
<dbReference type="RefSeq" id="WP_093962704.1">
    <property type="nucleotide sequence ID" value="NZ_FXYG01000001.1"/>
</dbReference>
<evidence type="ECO:0000313" key="3">
    <source>
        <dbReference type="EMBL" id="SMX36013.1"/>
    </source>
</evidence>
<dbReference type="Gene3D" id="2.170.16.10">
    <property type="entry name" value="Hedgehog/Intein (Hint) domain"/>
    <property type="match status" value="1"/>
</dbReference>
<name>A0A238JZT2_9RHOB</name>
<evidence type="ECO:0000313" key="4">
    <source>
        <dbReference type="Proteomes" id="UP000202485"/>
    </source>
</evidence>
<dbReference type="AlphaFoldDB" id="A0A238JZT2"/>